<dbReference type="Gene3D" id="3.50.50.60">
    <property type="entry name" value="FAD/NAD(P)-binding domain"/>
    <property type="match status" value="2"/>
</dbReference>
<dbReference type="Proteomes" id="UP000321154">
    <property type="component" value="Unassembled WGS sequence"/>
</dbReference>
<evidence type="ECO:0000256" key="2">
    <source>
        <dbReference type="ARBA" id="ARBA00023002"/>
    </source>
</evidence>
<dbReference type="PRINTS" id="PR00469">
    <property type="entry name" value="PNDRDTASEII"/>
</dbReference>
<evidence type="ECO:0000256" key="3">
    <source>
        <dbReference type="ARBA" id="ARBA00048132"/>
    </source>
</evidence>
<dbReference type="RefSeq" id="WP_146856289.1">
    <property type="nucleotide sequence ID" value="NZ_BAAAHR010000002.1"/>
</dbReference>
<name>A0A7W3JHN4_9MICO</name>
<keyword evidence="8" id="KW-1185">Reference proteome</keyword>
<dbReference type="GO" id="GO:0004791">
    <property type="term" value="F:thioredoxin-disulfide reductase (NADPH) activity"/>
    <property type="evidence" value="ECO:0007669"/>
    <property type="project" value="UniProtKB-EC"/>
</dbReference>
<dbReference type="AlphaFoldDB" id="A0A7W3JHN4"/>
<evidence type="ECO:0000256" key="1">
    <source>
        <dbReference type="ARBA" id="ARBA00022630"/>
    </source>
</evidence>
<dbReference type="InterPro" id="IPR036188">
    <property type="entry name" value="FAD/NAD-bd_sf"/>
</dbReference>
<evidence type="ECO:0000259" key="5">
    <source>
        <dbReference type="Pfam" id="PF07992"/>
    </source>
</evidence>
<feature type="region of interest" description="Disordered" evidence="4">
    <location>
        <begin position="1"/>
        <end position="27"/>
    </location>
</feature>
<dbReference type="InterPro" id="IPR023753">
    <property type="entry name" value="FAD/NAD-binding_dom"/>
</dbReference>
<reference evidence="7 9" key="2">
    <citation type="submission" date="2020-07" db="EMBL/GenBank/DDBJ databases">
        <title>Sequencing the genomes of 1000 actinobacteria strains.</title>
        <authorList>
            <person name="Klenk H.-P."/>
        </authorList>
    </citation>
    <scope>NUCLEOTIDE SEQUENCE [LARGE SCALE GENOMIC DNA]</scope>
    <source>
        <strain evidence="7 9">DSM 10309</strain>
    </source>
</reference>
<dbReference type="Proteomes" id="UP000522688">
    <property type="component" value="Unassembled WGS sequence"/>
</dbReference>
<dbReference type="SUPFAM" id="SSF51905">
    <property type="entry name" value="FAD/NAD(P)-binding domain"/>
    <property type="match status" value="1"/>
</dbReference>
<dbReference type="OrthoDB" id="9786503at2"/>
<organism evidence="7 9">
    <name type="scientific">Frigoribacterium faeni</name>
    <dbReference type="NCBI Taxonomy" id="145483"/>
    <lineage>
        <taxon>Bacteria</taxon>
        <taxon>Bacillati</taxon>
        <taxon>Actinomycetota</taxon>
        <taxon>Actinomycetes</taxon>
        <taxon>Micrococcales</taxon>
        <taxon>Microbacteriaceae</taxon>
        <taxon>Frigoribacterium</taxon>
    </lineage>
</organism>
<dbReference type="Pfam" id="PF07992">
    <property type="entry name" value="Pyr_redox_2"/>
    <property type="match status" value="1"/>
</dbReference>
<evidence type="ECO:0000313" key="6">
    <source>
        <dbReference type="EMBL" id="GEK84007.1"/>
    </source>
</evidence>
<evidence type="ECO:0000313" key="8">
    <source>
        <dbReference type="Proteomes" id="UP000321154"/>
    </source>
</evidence>
<keyword evidence="2" id="KW-0560">Oxidoreductase</keyword>
<dbReference type="PRINTS" id="PR00368">
    <property type="entry name" value="FADPNR"/>
</dbReference>
<comment type="catalytic activity">
    <reaction evidence="3">
        <text>[thioredoxin]-dithiol + NADP(+) = [thioredoxin]-disulfide + NADPH + H(+)</text>
        <dbReference type="Rhea" id="RHEA:20345"/>
        <dbReference type="Rhea" id="RHEA-COMP:10698"/>
        <dbReference type="Rhea" id="RHEA-COMP:10700"/>
        <dbReference type="ChEBI" id="CHEBI:15378"/>
        <dbReference type="ChEBI" id="CHEBI:29950"/>
        <dbReference type="ChEBI" id="CHEBI:50058"/>
        <dbReference type="ChEBI" id="CHEBI:57783"/>
        <dbReference type="ChEBI" id="CHEBI:58349"/>
        <dbReference type="EC" id="1.8.1.9"/>
    </reaction>
</comment>
<dbReference type="EMBL" id="JACGWW010000002">
    <property type="protein sequence ID" value="MBA8813065.1"/>
    <property type="molecule type" value="Genomic_DNA"/>
</dbReference>
<proteinExistence type="predicted"/>
<dbReference type="InterPro" id="IPR050097">
    <property type="entry name" value="Ferredoxin-NADP_redctase_2"/>
</dbReference>
<keyword evidence="1" id="KW-0285">Flavoprotein</keyword>
<evidence type="ECO:0000313" key="9">
    <source>
        <dbReference type="Proteomes" id="UP000522688"/>
    </source>
</evidence>
<comment type="caution">
    <text evidence="7">The sequence shown here is derived from an EMBL/GenBank/DDBJ whole genome shotgun (WGS) entry which is preliminary data.</text>
</comment>
<reference evidence="6 8" key="1">
    <citation type="submission" date="2019-07" db="EMBL/GenBank/DDBJ databases">
        <title>Whole genome shotgun sequence of Frigoribacterium faeni NBRC 103066.</title>
        <authorList>
            <person name="Hosoyama A."/>
            <person name="Uohara A."/>
            <person name="Ohji S."/>
            <person name="Ichikawa N."/>
        </authorList>
    </citation>
    <scope>NUCLEOTIDE SEQUENCE [LARGE SCALE GENOMIC DNA]</scope>
    <source>
        <strain evidence="6 8">NBRC 103066</strain>
    </source>
</reference>
<feature type="domain" description="FAD/NAD(P)-binding" evidence="5">
    <location>
        <begin position="46"/>
        <end position="335"/>
    </location>
</feature>
<dbReference type="PANTHER" id="PTHR48105">
    <property type="entry name" value="THIOREDOXIN REDUCTASE 1-RELATED-RELATED"/>
    <property type="match status" value="1"/>
</dbReference>
<protein>
    <submittedName>
        <fullName evidence="7">Thioredoxin reductase</fullName>
    </submittedName>
</protein>
<sequence length="360" mass="36673">MTNTASASAAASGTPTAPADELVTGSPAAPAAEPVTAVHADDRLHDAVVVGGGAAGLSAALTLARARRDVVVIDSGEPRNAAAAGVHGFLTRDGVSPLELLRLGRAEVESYGGVVVAGTATDARRDGRGGALGFVVSFTTEGGRLRTLRARRLVVTTGLVDELPDVEGLSDRWGRDVVHCPYCHGWEVRDRAIGVLGTGPNSVHQALLFRQWSDDVTLVTNDALEPSDADRSAFAARGIRIVSGRVASVRIDDDRLSGLVLADGRVVDVGAVAVASTVVARDGVLRSLGLEAEPHPSGMGSAVPADPLTGMSREPGVALAGNVTNPGQQVVMAAASGVMAGAVINMDLITEETAAAVRAL</sequence>
<gene>
    <name evidence="7" type="ORF">FB463_001314</name>
    <name evidence="6" type="ORF">FFA01_23160</name>
</gene>
<feature type="compositionally biased region" description="Low complexity" evidence="4">
    <location>
        <begin position="1"/>
        <end position="19"/>
    </location>
</feature>
<accession>A0A7W3JHN4</accession>
<dbReference type="EMBL" id="BJUV01000025">
    <property type="protein sequence ID" value="GEK84007.1"/>
    <property type="molecule type" value="Genomic_DNA"/>
</dbReference>
<evidence type="ECO:0000256" key="4">
    <source>
        <dbReference type="SAM" id="MobiDB-lite"/>
    </source>
</evidence>
<evidence type="ECO:0000313" key="7">
    <source>
        <dbReference type="EMBL" id="MBA8813065.1"/>
    </source>
</evidence>